<feature type="region of interest" description="Disordered" evidence="1">
    <location>
        <begin position="55"/>
        <end position="121"/>
    </location>
</feature>
<accession>A0A369JJV1</accession>
<dbReference type="Proteomes" id="UP000076154">
    <property type="component" value="Unassembled WGS sequence"/>
</dbReference>
<reference evidence="2" key="1">
    <citation type="submission" date="2018-04" db="EMBL/GenBank/DDBJ databases">
        <title>Whole genome sequencing of Hypsizygus marmoreus.</title>
        <authorList>
            <person name="Choi I.-G."/>
            <person name="Min B."/>
            <person name="Kim J.-G."/>
            <person name="Kim S."/>
            <person name="Oh Y.-L."/>
            <person name="Kong W.-S."/>
            <person name="Park H."/>
            <person name="Jeong J."/>
            <person name="Song E.-S."/>
        </authorList>
    </citation>
    <scope>NUCLEOTIDE SEQUENCE [LARGE SCALE GENOMIC DNA]</scope>
    <source>
        <strain evidence="2">51987-8</strain>
    </source>
</reference>
<dbReference type="PANTHER" id="PTHR16537:SF1">
    <property type="entry name" value="PROTEIN ZNRD2"/>
    <property type="match status" value="1"/>
</dbReference>
<dbReference type="STRING" id="39966.A0A369JJV1"/>
<gene>
    <name evidence="2" type="ORF">Hypma_010288</name>
</gene>
<dbReference type="PANTHER" id="PTHR16537">
    <property type="entry name" value="SJOEGREN SYNDROME/SCLERODERMA AUTOANTIGEN 1"/>
    <property type="match status" value="1"/>
</dbReference>
<keyword evidence="3" id="KW-1185">Reference proteome</keyword>
<sequence>MTSNVADVSSKLGDYMLKGWVLTDQTCPTPGCSVPMLRSPRGRTPVTQFCASCDGGPEVPQQQPTAAVSDSASSMASDSHISRSSTPPTEISSTLSSPVFAPPAETEEIRRRREQSDTASTEIGKRLLKGWAMLDAECPNPRCYGIPLVRPPKPGGEKDPRKECVICGGIYLTEIDWAGRERLVPANVEVPKTEPNSSSTVSVSSAKGKASERISVDTPHPQEPNDMIPPLTLAPVIPPQPETSTALVQVQPAFSPHVLQETSQALQSTLHALSARLTALSSPHTVIDPSSIGVTAEAISKVTQALSHVRQLQRNENRIP</sequence>
<evidence type="ECO:0000313" key="3">
    <source>
        <dbReference type="Proteomes" id="UP000076154"/>
    </source>
</evidence>
<evidence type="ECO:0000256" key="1">
    <source>
        <dbReference type="SAM" id="MobiDB-lite"/>
    </source>
</evidence>
<feature type="region of interest" description="Disordered" evidence="1">
    <location>
        <begin position="190"/>
        <end position="225"/>
    </location>
</feature>
<organism evidence="2 3">
    <name type="scientific">Hypsizygus marmoreus</name>
    <name type="common">White beech mushroom</name>
    <name type="synonym">Agaricus marmoreus</name>
    <dbReference type="NCBI Taxonomy" id="39966"/>
    <lineage>
        <taxon>Eukaryota</taxon>
        <taxon>Fungi</taxon>
        <taxon>Dikarya</taxon>
        <taxon>Basidiomycota</taxon>
        <taxon>Agaricomycotina</taxon>
        <taxon>Agaricomycetes</taxon>
        <taxon>Agaricomycetidae</taxon>
        <taxon>Agaricales</taxon>
        <taxon>Tricholomatineae</taxon>
        <taxon>Lyophyllaceae</taxon>
        <taxon>Hypsizygus</taxon>
    </lineage>
</organism>
<dbReference type="InterPro" id="IPR009563">
    <property type="entry name" value="SSSCA1"/>
</dbReference>
<feature type="compositionally biased region" description="Polar residues" evidence="1">
    <location>
        <begin position="86"/>
        <end position="97"/>
    </location>
</feature>
<dbReference type="OrthoDB" id="28939at2759"/>
<dbReference type="AlphaFoldDB" id="A0A369JJV1"/>
<dbReference type="EMBL" id="LUEZ02000049">
    <property type="protein sequence ID" value="RDB22481.1"/>
    <property type="molecule type" value="Genomic_DNA"/>
</dbReference>
<protein>
    <submittedName>
        <fullName evidence="2">Uncharacterized protein</fullName>
    </submittedName>
</protein>
<name>A0A369JJV1_HYPMA</name>
<feature type="compositionally biased region" description="Basic and acidic residues" evidence="1">
    <location>
        <begin position="107"/>
        <end position="116"/>
    </location>
</feature>
<comment type="caution">
    <text evidence="2">The sequence shown here is derived from an EMBL/GenBank/DDBJ whole genome shotgun (WGS) entry which is preliminary data.</text>
</comment>
<feature type="compositionally biased region" description="Low complexity" evidence="1">
    <location>
        <begin position="66"/>
        <end position="85"/>
    </location>
</feature>
<dbReference type="InterPro" id="IPR051888">
    <property type="entry name" value="UPF0148_domain"/>
</dbReference>
<evidence type="ECO:0000313" key="2">
    <source>
        <dbReference type="EMBL" id="RDB22481.1"/>
    </source>
</evidence>
<feature type="compositionally biased region" description="Low complexity" evidence="1">
    <location>
        <begin position="197"/>
        <end position="208"/>
    </location>
</feature>
<dbReference type="InParanoid" id="A0A369JJV1"/>
<dbReference type="Pfam" id="PF06677">
    <property type="entry name" value="Auto_anti-p27"/>
    <property type="match status" value="2"/>
</dbReference>
<proteinExistence type="predicted"/>